<name>A0A6J4UJ08_9BACT</name>
<dbReference type="InterPro" id="IPR043129">
    <property type="entry name" value="ATPase_NBD"/>
</dbReference>
<dbReference type="Gene3D" id="3.30.420.40">
    <property type="match status" value="1"/>
</dbReference>
<comment type="similarity">
    <text evidence="1">Belongs to the FGGY kinase family.</text>
</comment>
<dbReference type="EMBL" id="CADCWF010000109">
    <property type="protein sequence ID" value="CAA9550755.1"/>
    <property type="molecule type" value="Genomic_DNA"/>
</dbReference>
<keyword evidence="2" id="KW-0808">Transferase</keyword>
<dbReference type="GO" id="GO:0005975">
    <property type="term" value="P:carbohydrate metabolic process"/>
    <property type="evidence" value="ECO:0007669"/>
    <property type="project" value="InterPro"/>
</dbReference>
<dbReference type="AlphaFoldDB" id="A0A6J4UJ08"/>
<evidence type="ECO:0000313" key="5">
    <source>
        <dbReference type="EMBL" id="CAA9550755.1"/>
    </source>
</evidence>
<dbReference type="PANTHER" id="PTHR43095:SF5">
    <property type="entry name" value="XYLULOSE KINASE"/>
    <property type="match status" value="1"/>
</dbReference>
<sequence>MTLQAGREVFLGVDVGTQGARVVALDGDGRLLAERHRVFDSQGEGTAREQSASIWWETVRPLLGGVAGDIAGQPGLRPVAVGVTSTSGTVVPLDDRHEPVHPALMYGDDRSGEEAALCNRAAAAAGVEATFGTSFGLPKIVWFRRHRPAESERTASWCHAADFLVGRLSGVWGVTDPTSALKTGYDPVAGRWPDFLFDELSLPRDWLPTVAPSGTPLGPISPAVARDTGLPPGVVVTNGMTDGCASQIAA</sequence>
<dbReference type="InterPro" id="IPR050406">
    <property type="entry name" value="FGGY_Carb_Kinase"/>
</dbReference>
<gene>
    <name evidence="5" type="ORF">AVDCRST_MAG59-1738</name>
</gene>
<feature type="non-terminal residue" evidence="5">
    <location>
        <position position="250"/>
    </location>
</feature>
<accession>A0A6J4UJ08</accession>
<evidence type="ECO:0000256" key="3">
    <source>
        <dbReference type="ARBA" id="ARBA00022777"/>
    </source>
</evidence>
<dbReference type="Pfam" id="PF00370">
    <property type="entry name" value="FGGY_N"/>
    <property type="match status" value="1"/>
</dbReference>
<evidence type="ECO:0000259" key="4">
    <source>
        <dbReference type="Pfam" id="PF00370"/>
    </source>
</evidence>
<keyword evidence="3 5" id="KW-0418">Kinase</keyword>
<evidence type="ECO:0000256" key="2">
    <source>
        <dbReference type="ARBA" id="ARBA00022679"/>
    </source>
</evidence>
<feature type="domain" description="Carbohydrate kinase FGGY N-terminal" evidence="4">
    <location>
        <begin position="10"/>
        <end position="247"/>
    </location>
</feature>
<proteinExistence type="inferred from homology"/>
<protein>
    <submittedName>
        <fullName evidence="5">Carbohydrate kinase, FGGY family</fullName>
    </submittedName>
</protein>
<dbReference type="PANTHER" id="PTHR43095">
    <property type="entry name" value="SUGAR KINASE"/>
    <property type="match status" value="1"/>
</dbReference>
<dbReference type="GO" id="GO:0016301">
    <property type="term" value="F:kinase activity"/>
    <property type="evidence" value="ECO:0007669"/>
    <property type="project" value="UniProtKB-KW"/>
</dbReference>
<organism evidence="5">
    <name type="scientific">uncultured Thermomicrobiales bacterium</name>
    <dbReference type="NCBI Taxonomy" id="1645740"/>
    <lineage>
        <taxon>Bacteria</taxon>
        <taxon>Pseudomonadati</taxon>
        <taxon>Thermomicrobiota</taxon>
        <taxon>Thermomicrobia</taxon>
        <taxon>Thermomicrobiales</taxon>
        <taxon>environmental samples</taxon>
    </lineage>
</organism>
<dbReference type="SUPFAM" id="SSF53067">
    <property type="entry name" value="Actin-like ATPase domain"/>
    <property type="match status" value="1"/>
</dbReference>
<reference evidence="5" key="1">
    <citation type="submission" date="2020-02" db="EMBL/GenBank/DDBJ databases">
        <authorList>
            <person name="Meier V. D."/>
        </authorList>
    </citation>
    <scope>NUCLEOTIDE SEQUENCE</scope>
    <source>
        <strain evidence="5">AVDCRST_MAG59</strain>
    </source>
</reference>
<dbReference type="InterPro" id="IPR018484">
    <property type="entry name" value="FGGY_N"/>
</dbReference>
<evidence type="ECO:0000256" key="1">
    <source>
        <dbReference type="ARBA" id="ARBA00009156"/>
    </source>
</evidence>